<dbReference type="PANTHER" id="PTHR19303:SF73">
    <property type="entry name" value="PROTEIN PDC2"/>
    <property type="match status" value="1"/>
</dbReference>
<accession>A0AAJ6QTM9</accession>
<dbReference type="PROSITE" id="PS51253">
    <property type="entry name" value="HTH_CENPB"/>
    <property type="match status" value="1"/>
</dbReference>
<dbReference type="InterPro" id="IPR050863">
    <property type="entry name" value="CenT-Element_Derived"/>
</dbReference>
<dbReference type="KEGG" id="goe:100902172"/>
<dbReference type="Pfam" id="PF03221">
    <property type="entry name" value="HTH_Tnp_Tc5"/>
    <property type="match status" value="1"/>
</dbReference>
<dbReference type="SMART" id="SM00674">
    <property type="entry name" value="CENPB"/>
    <property type="match status" value="1"/>
</dbReference>
<dbReference type="InterPro" id="IPR006600">
    <property type="entry name" value="HTH_CenpB_DNA-bd_dom"/>
</dbReference>
<gene>
    <name evidence="6" type="primary">LOC100902172</name>
</gene>
<comment type="subcellular location">
    <subcellularLocation>
        <location evidence="1">Nucleus</location>
    </subcellularLocation>
</comment>
<evidence type="ECO:0000256" key="2">
    <source>
        <dbReference type="ARBA" id="ARBA00023125"/>
    </source>
</evidence>
<keyword evidence="5" id="KW-1185">Reference proteome</keyword>
<dbReference type="Gene3D" id="1.10.10.60">
    <property type="entry name" value="Homeodomain-like"/>
    <property type="match status" value="2"/>
</dbReference>
<dbReference type="InterPro" id="IPR004875">
    <property type="entry name" value="DDE_SF_endonuclease_dom"/>
</dbReference>
<evidence type="ECO:0000256" key="3">
    <source>
        <dbReference type="SAM" id="MobiDB-lite"/>
    </source>
</evidence>
<dbReference type="SUPFAM" id="SSF46689">
    <property type="entry name" value="Homeodomain-like"/>
    <property type="match status" value="2"/>
</dbReference>
<dbReference type="PANTHER" id="PTHR19303">
    <property type="entry name" value="TRANSPOSON"/>
    <property type="match status" value="1"/>
</dbReference>
<dbReference type="InterPro" id="IPR009057">
    <property type="entry name" value="Homeodomain-like_sf"/>
</dbReference>
<dbReference type="Pfam" id="PF03184">
    <property type="entry name" value="DDE_1"/>
    <property type="match status" value="1"/>
</dbReference>
<dbReference type="Proteomes" id="UP000694867">
    <property type="component" value="Unplaced"/>
</dbReference>
<sequence>MSDEEEILPGPSSRHVETKSTCKQRKDLPLKVQVEVLTKLMAGAKQFQLAQEFCVSQSQISRIKSNQERILCQFINNGNLERKRARMGPQKELEEALLKWYQSEVTAGTALNGVMIKTKANQIAKELGLTDWKASKGWYYRWQLRNNAIVKSHVSSAVEIHVQEGTSTGGAALLEFREVLGNYSTNNIFCMDEATLLYRTVPSKEGQLYVDPQERVSILFCANRSGTSLMPPVLIGRTSEPACLKGVKKYPVLYTNSPRATMTSNIFHGWLQQIDAECGKSNKKIALVADDIPAHRVPQLVLKNVRLVYLPYHIRPLEKLISKFKLFYREQLVRELAVMCDHSLQRIKAASTISLLRCMHFVKLAWGQLTATDVSRTLESLVKTVLGVNLVAETDILPDVGKLPFDFNTEDLKLVEQLEKKMELEQDSSLPVNESYIDDQFTGSKLVPPSKQEVHSALEVLRRFHDLNGFDPQPLYQVETSVQRYMEEHGLLPQTGLAPQQAHASHQQMLMFPSAPPIPVEEVQPQLQHHQTLPTGQLG</sequence>
<organism evidence="5 6">
    <name type="scientific">Galendromus occidentalis</name>
    <name type="common">western predatory mite</name>
    <dbReference type="NCBI Taxonomy" id="34638"/>
    <lineage>
        <taxon>Eukaryota</taxon>
        <taxon>Metazoa</taxon>
        <taxon>Ecdysozoa</taxon>
        <taxon>Arthropoda</taxon>
        <taxon>Chelicerata</taxon>
        <taxon>Arachnida</taxon>
        <taxon>Acari</taxon>
        <taxon>Parasitiformes</taxon>
        <taxon>Mesostigmata</taxon>
        <taxon>Gamasina</taxon>
        <taxon>Phytoseioidea</taxon>
        <taxon>Phytoseiidae</taxon>
        <taxon>Typhlodrominae</taxon>
        <taxon>Galendromus</taxon>
    </lineage>
</organism>
<reference evidence="6" key="1">
    <citation type="submission" date="2025-08" db="UniProtKB">
        <authorList>
            <consortium name="RefSeq"/>
        </authorList>
    </citation>
    <scope>IDENTIFICATION</scope>
</reference>
<feature type="domain" description="HTH CENPB-type" evidence="4">
    <location>
        <begin position="81"/>
        <end position="152"/>
    </location>
</feature>
<dbReference type="RefSeq" id="XP_003743641.1">
    <property type="nucleotide sequence ID" value="XM_003743593.1"/>
</dbReference>
<dbReference type="AlphaFoldDB" id="A0AAJ6QTM9"/>
<evidence type="ECO:0000313" key="6">
    <source>
        <dbReference type="RefSeq" id="XP_003743641.1"/>
    </source>
</evidence>
<dbReference type="GO" id="GO:0003677">
    <property type="term" value="F:DNA binding"/>
    <property type="evidence" value="ECO:0007669"/>
    <property type="project" value="UniProtKB-KW"/>
</dbReference>
<dbReference type="GO" id="GO:0005634">
    <property type="term" value="C:nucleus"/>
    <property type="evidence" value="ECO:0007669"/>
    <property type="project" value="UniProtKB-SubCell"/>
</dbReference>
<feature type="region of interest" description="Disordered" evidence="3">
    <location>
        <begin position="1"/>
        <end position="22"/>
    </location>
</feature>
<proteinExistence type="predicted"/>
<evidence type="ECO:0000313" key="5">
    <source>
        <dbReference type="Proteomes" id="UP000694867"/>
    </source>
</evidence>
<evidence type="ECO:0000259" key="4">
    <source>
        <dbReference type="PROSITE" id="PS51253"/>
    </source>
</evidence>
<keyword evidence="2" id="KW-0238">DNA-binding</keyword>
<name>A0AAJ6QTM9_9ACAR</name>
<evidence type="ECO:0000256" key="1">
    <source>
        <dbReference type="ARBA" id="ARBA00004123"/>
    </source>
</evidence>
<protein>
    <submittedName>
        <fullName evidence="6">Tigger transposable element-derived protein 4</fullName>
    </submittedName>
</protein>
<dbReference type="GeneID" id="100902172"/>